<evidence type="ECO:0000256" key="3">
    <source>
        <dbReference type="ARBA" id="ARBA00022454"/>
    </source>
</evidence>
<dbReference type="GO" id="GO:0070187">
    <property type="term" value="C:shelterin complex"/>
    <property type="evidence" value="ECO:0007669"/>
    <property type="project" value="InterPro"/>
</dbReference>
<keyword evidence="4" id="KW-0779">Telomere</keyword>
<keyword evidence="3" id="KW-0158">Chromosome</keyword>
<evidence type="ECO:0000256" key="1">
    <source>
        <dbReference type="ARBA" id="ARBA00004123"/>
    </source>
</evidence>
<comment type="caution">
    <text evidence="8">The sequence shown here is derived from an EMBL/GenBank/DDBJ whole genome shotgun (WGS) entry which is preliminary data.</text>
</comment>
<feature type="compositionally biased region" description="Pro residues" evidence="6">
    <location>
        <begin position="201"/>
        <end position="216"/>
    </location>
</feature>
<dbReference type="InterPro" id="IPR028631">
    <property type="entry name" value="ACD"/>
</dbReference>
<dbReference type="GO" id="GO:0032211">
    <property type="term" value="P:negative regulation of telomere maintenance via telomerase"/>
    <property type="evidence" value="ECO:0007669"/>
    <property type="project" value="TreeGrafter"/>
</dbReference>
<feature type="region of interest" description="Disordered" evidence="6">
    <location>
        <begin position="196"/>
        <end position="234"/>
    </location>
</feature>
<organism evidence="8 9">
    <name type="scientific">Anguilla anguilla</name>
    <name type="common">European freshwater eel</name>
    <name type="synonym">Muraena anguilla</name>
    <dbReference type="NCBI Taxonomy" id="7936"/>
    <lineage>
        <taxon>Eukaryota</taxon>
        <taxon>Metazoa</taxon>
        <taxon>Chordata</taxon>
        <taxon>Craniata</taxon>
        <taxon>Vertebrata</taxon>
        <taxon>Euteleostomi</taxon>
        <taxon>Actinopterygii</taxon>
        <taxon>Neopterygii</taxon>
        <taxon>Teleostei</taxon>
        <taxon>Anguilliformes</taxon>
        <taxon>Anguillidae</taxon>
        <taxon>Anguilla</taxon>
    </lineage>
</organism>
<feature type="region of interest" description="Disordered" evidence="6">
    <location>
        <begin position="496"/>
        <end position="522"/>
    </location>
</feature>
<evidence type="ECO:0000259" key="7">
    <source>
        <dbReference type="Pfam" id="PF10341"/>
    </source>
</evidence>
<dbReference type="InterPro" id="IPR019437">
    <property type="entry name" value="TPP1/Est3"/>
</dbReference>
<protein>
    <recommendedName>
        <fullName evidence="7">Shelterin complex subunit TPP1/Est3 domain-containing protein</fullName>
    </recommendedName>
</protein>
<dbReference type="GO" id="GO:0005697">
    <property type="term" value="C:telomerase holoenzyme complex"/>
    <property type="evidence" value="ECO:0007669"/>
    <property type="project" value="InterPro"/>
</dbReference>
<gene>
    <name evidence="8" type="ORF">ANANG_G00098990</name>
</gene>
<dbReference type="GO" id="GO:0016233">
    <property type="term" value="P:telomere capping"/>
    <property type="evidence" value="ECO:0007669"/>
    <property type="project" value="InterPro"/>
</dbReference>
<accession>A0A9D3RZ12</accession>
<proteinExistence type="predicted"/>
<evidence type="ECO:0000256" key="5">
    <source>
        <dbReference type="ARBA" id="ARBA00023242"/>
    </source>
</evidence>
<feature type="region of interest" description="Disordered" evidence="6">
    <location>
        <begin position="447"/>
        <end position="477"/>
    </location>
</feature>
<dbReference type="GO" id="GO:0070198">
    <property type="term" value="P:protein localization to chromosome, telomeric region"/>
    <property type="evidence" value="ECO:0007669"/>
    <property type="project" value="TreeGrafter"/>
</dbReference>
<feature type="region of interest" description="Disordered" evidence="6">
    <location>
        <begin position="271"/>
        <end position="318"/>
    </location>
</feature>
<dbReference type="GO" id="GO:0007004">
    <property type="term" value="P:telomere maintenance via telomerase"/>
    <property type="evidence" value="ECO:0007669"/>
    <property type="project" value="InterPro"/>
</dbReference>
<dbReference type="GO" id="GO:0042162">
    <property type="term" value="F:telomeric DNA binding"/>
    <property type="evidence" value="ECO:0007669"/>
    <property type="project" value="InterPro"/>
</dbReference>
<dbReference type="PANTHER" id="PTHR14487:SF3">
    <property type="entry name" value="ADRENOCORTICAL DYSPLASIA PROTEIN HOMOLOG"/>
    <property type="match status" value="1"/>
</dbReference>
<reference evidence="8" key="1">
    <citation type="submission" date="2021-01" db="EMBL/GenBank/DDBJ databases">
        <title>A chromosome-scale assembly of European eel, Anguilla anguilla.</title>
        <authorList>
            <person name="Henkel C."/>
            <person name="Jong-Raadsen S.A."/>
            <person name="Dufour S."/>
            <person name="Weltzien F.-A."/>
            <person name="Palstra A.P."/>
            <person name="Pelster B."/>
            <person name="Spaink H.P."/>
            <person name="Van Den Thillart G.E."/>
            <person name="Jansen H."/>
            <person name="Zahm M."/>
            <person name="Klopp C."/>
            <person name="Cedric C."/>
            <person name="Louis A."/>
            <person name="Berthelot C."/>
            <person name="Parey E."/>
            <person name="Roest Crollius H."/>
            <person name="Montfort J."/>
            <person name="Robinson-Rechavi M."/>
            <person name="Bucao C."/>
            <person name="Bouchez O."/>
            <person name="Gislard M."/>
            <person name="Lluch J."/>
            <person name="Milhes M."/>
            <person name="Lampietro C."/>
            <person name="Lopez Roques C."/>
            <person name="Donnadieu C."/>
            <person name="Braasch I."/>
            <person name="Desvignes T."/>
            <person name="Postlethwait J."/>
            <person name="Bobe J."/>
            <person name="Guiguen Y."/>
            <person name="Dirks R."/>
        </authorList>
    </citation>
    <scope>NUCLEOTIDE SEQUENCE</scope>
    <source>
        <strain evidence="8">Tag_6206</strain>
        <tissue evidence="8">Liver</tissue>
    </source>
</reference>
<feature type="compositionally biased region" description="Polar residues" evidence="6">
    <location>
        <begin position="370"/>
        <end position="393"/>
    </location>
</feature>
<dbReference type="AlphaFoldDB" id="A0A9D3RZ12"/>
<sequence length="572" mass="63391">MVPRRRFSIEPWIEALVLNYGHQGKAKCLKCCVLKVAEMPESHPLMENGEALLLLSDEKVSIPAVLTKQAWEVMQEKEERDVVSDLKWCTVCLQVYNLEFQCEAELSKSRFIFTVEKMATVAFGATIDDLVPCCTSLPSVQEKVYETWRSGTLDLNMSLQGENSSATIDTQSMLSLSDLLALWHEEDTSGLLADLKTRLAPPSPPHPPSSSSPLPRPSSSRANPPPAARSTYLPTGWQADRVRYKGQEAYTFTVSHFYIPAEQLELMQSHPEGRGGELEPQDDNTSASPVHREGQALPDSGEDGSSPMASGEQEKRPANPWDIYALRVENLSMSSLEVSLSESPMHDPPLVGQSPSLLLPLDRDRAAVPTATSPRASPLERSSSWDLFSGSDQSSEDVPKPRPRNASGCSPVRDGSFHYFSDPFASSTDNPVRPPVLLTSSSGFYWDKPATPKQGPHASPIREEEEGVVTGEPERARRKRRRLAFAEADVAAAAINGLEERGERSDGRAGRTPKRKRHPQCDYVPPRWRPFLYRYEPAPRVAQALSLYKVPDDLVRWSARYLLGPDGSKETS</sequence>
<feature type="domain" description="Shelterin complex subunit TPP1/Est3" evidence="7">
    <location>
        <begin position="10"/>
        <end position="150"/>
    </location>
</feature>
<evidence type="ECO:0000256" key="6">
    <source>
        <dbReference type="SAM" id="MobiDB-lite"/>
    </source>
</evidence>
<dbReference type="PANTHER" id="PTHR14487">
    <property type="entry name" value="ADRENOCORTICAL DYSPLASIA PROTEIN ACD"/>
    <property type="match status" value="1"/>
</dbReference>
<evidence type="ECO:0000256" key="4">
    <source>
        <dbReference type="ARBA" id="ARBA00022895"/>
    </source>
</evidence>
<dbReference type="EMBL" id="JAFIRN010000005">
    <property type="protein sequence ID" value="KAG5848490.1"/>
    <property type="molecule type" value="Genomic_DNA"/>
</dbReference>
<dbReference type="Pfam" id="PF10341">
    <property type="entry name" value="TPP1"/>
    <property type="match status" value="1"/>
</dbReference>
<comment type="subcellular location">
    <subcellularLocation>
        <location evidence="2">Chromosome</location>
        <location evidence="2">Telomere</location>
    </subcellularLocation>
    <subcellularLocation>
        <location evidence="1">Nucleus</location>
    </subcellularLocation>
</comment>
<name>A0A9D3RZ12_ANGAN</name>
<evidence type="ECO:0000313" key="8">
    <source>
        <dbReference type="EMBL" id="KAG5848490.1"/>
    </source>
</evidence>
<keyword evidence="9" id="KW-1185">Reference proteome</keyword>
<keyword evidence="5" id="KW-0539">Nucleus</keyword>
<feature type="region of interest" description="Disordered" evidence="6">
    <location>
        <begin position="368"/>
        <end position="413"/>
    </location>
</feature>
<evidence type="ECO:0000313" key="9">
    <source>
        <dbReference type="Proteomes" id="UP001044222"/>
    </source>
</evidence>
<evidence type="ECO:0000256" key="2">
    <source>
        <dbReference type="ARBA" id="ARBA00004574"/>
    </source>
</evidence>
<dbReference type="Gene3D" id="2.40.50.960">
    <property type="match status" value="1"/>
</dbReference>
<feature type="compositionally biased region" description="Basic and acidic residues" evidence="6">
    <location>
        <begin position="498"/>
        <end position="509"/>
    </location>
</feature>
<dbReference type="Proteomes" id="UP001044222">
    <property type="component" value="Unassembled WGS sequence"/>
</dbReference>